<dbReference type="SUPFAM" id="SSF50939">
    <property type="entry name" value="Sialidases"/>
    <property type="match status" value="1"/>
</dbReference>
<dbReference type="Pfam" id="PF15902">
    <property type="entry name" value="Sortilin-Vps10"/>
    <property type="match status" value="1"/>
</dbReference>
<evidence type="ECO:0000256" key="3">
    <source>
        <dbReference type="SAM" id="MobiDB-lite"/>
    </source>
</evidence>
<evidence type="ECO:0000313" key="6">
    <source>
        <dbReference type="EMBL" id="GLH70196.1"/>
    </source>
</evidence>
<dbReference type="InterPro" id="IPR052025">
    <property type="entry name" value="Xyloglucanase_GH74"/>
</dbReference>
<dbReference type="RefSeq" id="WP_285724685.1">
    <property type="nucleotide sequence ID" value="NZ_BSDD01000003.1"/>
</dbReference>
<comment type="caution">
    <text evidence="6">The sequence shown here is derived from an EMBL/GenBank/DDBJ whole genome shotgun (WGS) entry which is preliminary data.</text>
</comment>
<proteinExistence type="predicted"/>
<sequence length="1033" mass="111925">MLRRTRLALLVLAASLASAQVDPAGFQGLHWRMIGPFRGGRVLAVTGVPGQPERFYFGAVNGGLWETRDTGRTWQPVFDGQPNGSIGAVAVAPSNPDVLYVGTGEADMRSDISQGDGVYRSADGGRTWARTGLEDSQQIGRILVDPRDADRAFVAALGHPYGPNAQRGVFRTTDGGRTWTKVLGPDDATGAIDLAFEPGNPQVLYAALWQARRTPWSIYPPLEGPGSGLWKSEDGGDHWTRIEGGGFPAKVGRIGLALSAAAPRRVYALVDGPEGGLYRSEDAGGHWTRTTADSRLWARGWYFGRITADPADADRIYVMNTILLRSDDGGHRFLAQSGDFTGDDFHELWIDPADPRRQIVGSDQGAQVTVNGGRTWSSRLNQPTAQIYHVATDRGFPYRVYGAQQDSGAVGLPSLTTFHGTLSLEQFHEITAGGESGMIAPDPDDPSIVYGGTVDKLDLRTEQTRSVDPTLATPDLHRRAWTLPLAFSRKGPKALYFGNQRLYRTRDGGEHWDAVSPDLTRPAPGAPPSLKAEGMTSDAGADPRRAVIYAIAPSPRDGKLLWVGTDDGLVWRSADGGVHWNDVTPPDLTPWSKIAGLEASPFDAGTAYLAVDRHRIEDRDPHLFRTRDGGRHWTAITTGLPEGEFVNAVREDPARRGLLYAATELGVHVSFDDGDHWQPLRLNLPPISVRDLEVHGEDLVIATHGRGFWILDGLGPLRQVEAGALRTRLLRPATALRLRPAQFTGTPMTKDEPTAPNPPFGAWIDYVLAAVPHGPITLEVRGAGGSLLRRYTSTDQPAPVDPATAHAAPEWIVRPSTLATTPGMHRFVWPLRRALPPELSHGNPFADGLWVPPGRYEVTLTVDGRTYRQPLRIAPDPRMKLPATAYARQFALARRIEAAQARLAQAQAEAQALHRALALRMASSGSPAELRRLDQDVTALVGLPATANPANSWAAPVTGLQTFRYLEGALGQLLHAVDGADAAPSPDAIKGCERQESLLATTLATWEHLRRRGLALGADPHPKLDSPPRGTHI</sequence>
<evidence type="ECO:0000259" key="5">
    <source>
        <dbReference type="Pfam" id="PF15902"/>
    </source>
</evidence>
<dbReference type="Gene3D" id="2.130.10.10">
    <property type="entry name" value="YVTN repeat-like/Quinoprotein amine dehydrogenase"/>
    <property type="match status" value="4"/>
</dbReference>
<accession>A0ABQ5Q796</accession>
<evidence type="ECO:0000313" key="7">
    <source>
        <dbReference type="Proteomes" id="UP001165089"/>
    </source>
</evidence>
<dbReference type="EMBL" id="BSDD01000003">
    <property type="protein sequence ID" value="GLH70196.1"/>
    <property type="molecule type" value="Genomic_DNA"/>
</dbReference>
<evidence type="ECO:0000256" key="1">
    <source>
        <dbReference type="ARBA" id="ARBA00022737"/>
    </source>
</evidence>
<evidence type="ECO:0000256" key="2">
    <source>
        <dbReference type="SAM" id="Coils"/>
    </source>
</evidence>
<protein>
    <recommendedName>
        <fullName evidence="5">Sortilin N-terminal domain-containing protein</fullName>
    </recommendedName>
</protein>
<feature type="region of interest" description="Disordered" evidence="3">
    <location>
        <begin position="515"/>
        <end position="538"/>
    </location>
</feature>
<feature type="signal peptide" evidence="4">
    <location>
        <begin position="1"/>
        <end position="19"/>
    </location>
</feature>
<keyword evidence="4" id="KW-0732">Signal</keyword>
<evidence type="ECO:0000256" key="4">
    <source>
        <dbReference type="SAM" id="SignalP"/>
    </source>
</evidence>
<organism evidence="6 7">
    <name type="scientific">Geothrix rubra</name>
    <dbReference type="NCBI Taxonomy" id="2927977"/>
    <lineage>
        <taxon>Bacteria</taxon>
        <taxon>Pseudomonadati</taxon>
        <taxon>Acidobacteriota</taxon>
        <taxon>Holophagae</taxon>
        <taxon>Holophagales</taxon>
        <taxon>Holophagaceae</taxon>
        <taxon>Geothrix</taxon>
    </lineage>
</organism>
<dbReference type="InterPro" id="IPR036278">
    <property type="entry name" value="Sialidase_sf"/>
</dbReference>
<feature type="coiled-coil region" evidence="2">
    <location>
        <begin position="889"/>
        <end position="916"/>
    </location>
</feature>
<keyword evidence="1" id="KW-0677">Repeat</keyword>
<dbReference type="InterPro" id="IPR031778">
    <property type="entry name" value="Sortilin_N"/>
</dbReference>
<gene>
    <name evidence="6" type="ORF">GETHPA_17290</name>
</gene>
<keyword evidence="2" id="KW-0175">Coiled coil</keyword>
<dbReference type="InterPro" id="IPR015943">
    <property type="entry name" value="WD40/YVTN_repeat-like_dom_sf"/>
</dbReference>
<dbReference type="PANTHER" id="PTHR43739:SF5">
    <property type="entry name" value="EXO-ALPHA-SIALIDASE"/>
    <property type="match status" value="1"/>
</dbReference>
<dbReference type="CDD" id="cd15482">
    <property type="entry name" value="Sialidase_non-viral"/>
    <property type="match status" value="2"/>
</dbReference>
<keyword evidence="7" id="KW-1185">Reference proteome</keyword>
<feature type="chain" id="PRO_5045598467" description="Sortilin N-terminal domain-containing protein" evidence="4">
    <location>
        <begin position="20"/>
        <end position="1033"/>
    </location>
</feature>
<dbReference type="Proteomes" id="UP001165089">
    <property type="component" value="Unassembled WGS sequence"/>
</dbReference>
<dbReference type="PANTHER" id="PTHR43739">
    <property type="entry name" value="XYLOGLUCANASE (EUROFUNG)"/>
    <property type="match status" value="1"/>
</dbReference>
<dbReference type="SUPFAM" id="SSF110296">
    <property type="entry name" value="Oligoxyloglucan reducing end-specific cellobiohydrolase"/>
    <property type="match status" value="1"/>
</dbReference>
<feature type="domain" description="Sortilin N-terminal" evidence="5">
    <location>
        <begin position="118"/>
        <end position="242"/>
    </location>
</feature>
<reference evidence="6 7" key="1">
    <citation type="journal article" date="2023" name="Antonie Van Leeuwenhoek">
        <title>Mesoterricola silvestris gen. nov., sp. nov., Mesoterricola sediminis sp. nov., Geothrix oryzae sp. nov., Geothrix edaphica sp. nov., Geothrix rubra sp. nov., and Geothrix limicola sp. nov., six novel members of Acidobacteriota isolated from soils.</title>
        <authorList>
            <person name="Itoh H."/>
            <person name="Sugisawa Y."/>
            <person name="Mise K."/>
            <person name="Xu Z."/>
            <person name="Kuniyasu M."/>
            <person name="Ushijima N."/>
            <person name="Kawano K."/>
            <person name="Kobayashi E."/>
            <person name="Shiratori Y."/>
            <person name="Masuda Y."/>
            <person name="Senoo K."/>
        </authorList>
    </citation>
    <scope>NUCLEOTIDE SEQUENCE [LARGE SCALE GENOMIC DNA]</scope>
    <source>
        <strain evidence="6 7">Red803</strain>
    </source>
</reference>
<name>A0ABQ5Q796_9BACT</name>